<dbReference type="SUPFAM" id="SSF118352">
    <property type="entry name" value="HSP33 redox switch-like"/>
    <property type="match status" value="1"/>
</dbReference>
<dbReference type="InterPro" id="IPR016154">
    <property type="entry name" value="Heat_shock_Hsp33_C"/>
</dbReference>
<dbReference type="PANTHER" id="PTHR30111">
    <property type="entry name" value="33 KDA CHAPERONIN"/>
    <property type="match status" value="1"/>
</dbReference>
<dbReference type="GO" id="GO:0044183">
    <property type="term" value="F:protein folding chaperone"/>
    <property type="evidence" value="ECO:0007669"/>
    <property type="project" value="TreeGrafter"/>
</dbReference>
<dbReference type="Pfam" id="PF01430">
    <property type="entry name" value="HSP33"/>
    <property type="match status" value="1"/>
</dbReference>
<dbReference type="SUPFAM" id="SSF64397">
    <property type="entry name" value="Hsp33 domain"/>
    <property type="match status" value="1"/>
</dbReference>
<keyword evidence="5 6" id="KW-0676">Redox-active center</keyword>
<evidence type="ECO:0000256" key="5">
    <source>
        <dbReference type="ARBA" id="ARBA00023284"/>
    </source>
</evidence>
<comment type="function">
    <text evidence="6">Redox regulated molecular chaperone. Protects both thermally unfolding and oxidatively damaged proteins from irreversible aggregation. Plays an important role in the bacterial defense system toward oxidative stress.</text>
</comment>
<keyword evidence="8" id="KW-1185">Reference proteome</keyword>
<dbReference type="EMBL" id="SRIB01000006">
    <property type="protein sequence ID" value="TFZ40265.1"/>
    <property type="molecule type" value="Genomic_DNA"/>
</dbReference>
<dbReference type="Gene3D" id="3.55.30.10">
    <property type="entry name" value="Hsp33 domain"/>
    <property type="match status" value="1"/>
</dbReference>
<dbReference type="PANTHER" id="PTHR30111:SF1">
    <property type="entry name" value="33 KDA CHAPERONIN"/>
    <property type="match status" value="1"/>
</dbReference>
<dbReference type="PIRSF" id="PIRSF005261">
    <property type="entry name" value="Heat_shock_Hsp33"/>
    <property type="match status" value="1"/>
</dbReference>
<dbReference type="OrthoDB" id="9776534at2"/>
<keyword evidence="1 6" id="KW-0963">Cytoplasm</keyword>
<keyword evidence="3 6" id="KW-1015">Disulfide bond</keyword>
<feature type="disulfide bond" description="Redox-active" evidence="6">
    <location>
        <begin position="238"/>
        <end position="240"/>
    </location>
</feature>
<dbReference type="GO" id="GO:0005737">
    <property type="term" value="C:cytoplasm"/>
    <property type="evidence" value="ECO:0007669"/>
    <property type="project" value="UniProtKB-SubCell"/>
</dbReference>
<comment type="caution">
    <text evidence="7">The sequence shown here is derived from an EMBL/GenBank/DDBJ whole genome shotgun (WGS) entry which is preliminary data.</text>
</comment>
<comment type="subcellular location">
    <subcellularLocation>
        <location evidence="6">Cytoplasm</location>
    </subcellularLocation>
</comment>
<evidence type="ECO:0000313" key="8">
    <source>
        <dbReference type="Proteomes" id="UP000298381"/>
    </source>
</evidence>
<evidence type="ECO:0000256" key="2">
    <source>
        <dbReference type="ARBA" id="ARBA00022833"/>
    </source>
</evidence>
<accession>A0A4Z0D5W6</accession>
<organism evidence="7 8">
    <name type="scientific">Soehngenia longivitae</name>
    <dbReference type="NCBI Taxonomy" id="2562294"/>
    <lineage>
        <taxon>Bacteria</taxon>
        <taxon>Bacillati</taxon>
        <taxon>Bacillota</taxon>
        <taxon>Tissierellia</taxon>
        <taxon>Tissierellales</taxon>
        <taxon>Tissierellaceae</taxon>
        <taxon>Soehngenia</taxon>
    </lineage>
</organism>
<dbReference type="AlphaFoldDB" id="A0A4Z0D5W6"/>
<sequence length="294" mass="32001">MKDYLVRAIDKDKKVRIYAATTTNLVDHARKIHATSPTATAALGRALTAGVIMGAMMKNDKDLLTLKISGGGPLGDIVIVSRNNGKVKGLVGNPLADAPSTKEGKLNVGAVVGNDGLVTVIMDLGLKEPYVGQANIISGEIAEDIANYYMNSEQVPTAVALGVLVDKDTSVKASGGYILQLLPGIKDDEIEQIENILKNIKPISTLINEGNTPEEIIRKILPEFVMEFIDKIDLEYKCDCNREKIESMLISLGKKEIEDIINEDGKAEVVCHFCNTKYNFDKSELEKILLTIDK</sequence>
<evidence type="ECO:0000256" key="6">
    <source>
        <dbReference type="HAMAP-Rule" id="MF_00117"/>
    </source>
</evidence>
<dbReference type="CDD" id="cd00498">
    <property type="entry name" value="Hsp33"/>
    <property type="match status" value="1"/>
</dbReference>
<evidence type="ECO:0000256" key="3">
    <source>
        <dbReference type="ARBA" id="ARBA00023157"/>
    </source>
</evidence>
<dbReference type="NCBIfam" id="NF001033">
    <property type="entry name" value="PRK00114.1"/>
    <property type="match status" value="1"/>
</dbReference>
<dbReference type="GO" id="GO:0051082">
    <property type="term" value="F:unfolded protein binding"/>
    <property type="evidence" value="ECO:0007669"/>
    <property type="project" value="UniProtKB-UniRule"/>
</dbReference>
<dbReference type="GO" id="GO:0042026">
    <property type="term" value="P:protein refolding"/>
    <property type="evidence" value="ECO:0007669"/>
    <property type="project" value="TreeGrafter"/>
</dbReference>
<dbReference type="Proteomes" id="UP000298381">
    <property type="component" value="Unassembled WGS sequence"/>
</dbReference>
<dbReference type="RefSeq" id="WP_135271038.1">
    <property type="nucleotide sequence ID" value="NZ_SRIB01000006.1"/>
</dbReference>
<evidence type="ECO:0000256" key="1">
    <source>
        <dbReference type="ARBA" id="ARBA00022490"/>
    </source>
</evidence>
<reference evidence="7 8" key="1">
    <citation type="submission" date="2019-03" db="EMBL/GenBank/DDBJ databases">
        <title>Draft genome sequence data and analysis of a Fermenting Bacterium, Soehngenia longevitae strain 1933PT, isolated from petroleum reservoir in Azerbaijan.</title>
        <authorList>
            <person name="Grouzdev D.S."/>
            <person name="Bidzhieva S.K."/>
            <person name="Sokolova D.S."/>
            <person name="Tourova T.P."/>
            <person name="Poltaraus A.B."/>
            <person name="Nazina T.N."/>
        </authorList>
    </citation>
    <scope>NUCLEOTIDE SEQUENCE [LARGE SCALE GENOMIC DNA]</scope>
    <source>
        <strain evidence="7 8">1933P</strain>
    </source>
</reference>
<feature type="disulfide bond" description="Redox-active" evidence="6">
    <location>
        <begin position="271"/>
        <end position="274"/>
    </location>
</feature>
<gene>
    <name evidence="6" type="primary">hslO</name>
    <name evidence="7" type="ORF">E4100_05480</name>
</gene>
<evidence type="ECO:0000313" key="7">
    <source>
        <dbReference type="EMBL" id="TFZ40265.1"/>
    </source>
</evidence>
<dbReference type="InterPro" id="IPR016153">
    <property type="entry name" value="Heat_shock_Hsp33_N"/>
</dbReference>
<dbReference type="InterPro" id="IPR000397">
    <property type="entry name" value="Heat_shock_Hsp33"/>
</dbReference>
<name>A0A4Z0D5W6_9FIRM</name>
<evidence type="ECO:0000256" key="4">
    <source>
        <dbReference type="ARBA" id="ARBA00023186"/>
    </source>
</evidence>
<dbReference type="HAMAP" id="MF_00117">
    <property type="entry name" value="HslO"/>
    <property type="match status" value="1"/>
</dbReference>
<keyword evidence="2 6" id="KW-0862">Zinc</keyword>
<keyword evidence="4 6" id="KW-0143">Chaperone</keyword>
<dbReference type="Gene3D" id="3.90.1280.10">
    <property type="entry name" value="HSP33 redox switch-like"/>
    <property type="match status" value="1"/>
</dbReference>
<comment type="PTM">
    <text evidence="6">Under oxidizing conditions two disulfide bonds are formed involving the reactive cysteines. Under reducing conditions zinc is bound to the reactive cysteines and the protein is inactive.</text>
</comment>
<protein>
    <recommendedName>
        <fullName evidence="6">33 kDa chaperonin</fullName>
    </recommendedName>
    <alternativeName>
        <fullName evidence="6">Heat shock protein 33 homolog</fullName>
        <shortName evidence="6">HSP33</shortName>
    </alternativeName>
</protein>
<comment type="similarity">
    <text evidence="6">Belongs to the HSP33 family.</text>
</comment>
<proteinExistence type="inferred from homology"/>